<evidence type="ECO:0000256" key="8">
    <source>
        <dbReference type="ARBA" id="ARBA00023170"/>
    </source>
</evidence>
<keyword evidence="6" id="KW-0297">G-protein coupled receptor</keyword>
<dbReference type="RefSeq" id="XP_014473500.1">
    <property type="nucleotide sequence ID" value="XM_014618014.1"/>
</dbReference>
<comment type="similarity">
    <text evidence="2">Belongs to the G-protein coupled receptor 1 family.</text>
</comment>
<evidence type="ECO:0000256" key="2">
    <source>
        <dbReference type="ARBA" id="ARBA00010663"/>
    </source>
</evidence>
<evidence type="ECO:0000313" key="12">
    <source>
        <dbReference type="Proteomes" id="UP000515204"/>
    </source>
</evidence>
<evidence type="ECO:0000256" key="4">
    <source>
        <dbReference type="ARBA" id="ARBA00022692"/>
    </source>
</evidence>
<keyword evidence="4 10" id="KW-0812">Transmembrane</keyword>
<keyword evidence="9" id="KW-0807">Transducer</keyword>
<dbReference type="OrthoDB" id="5981855at2759"/>
<dbReference type="Proteomes" id="UP000515204">
    <property type="component" value="Unplaced"/>
</dbReference>
<keyword evidence="12" id="KW-1185">Reference proteome</keyword>
<keyword evidence="3" id="KW-1003">Cell membrane</keyword>
<comment type="subcellular location">
    <subcellularLocation>
        <location evidence="1">Cell membrane</location>
        <topology evidence="1">Multi-pass membrane protein</topology>
    </subcellularLocation>
</comment>
<evidence type="ECO:0000256" key="1">
    <source>
        <dbReference type="ARBA" id="ARBA00004651"/>
    </source>
</evidence>
<dbReference type="KEGG" id="dqu:106743813"/>
<keyword evidence="8" id="KW-0675">Receptor</keyword>
<keyword evidence="7 10" id="KW-0472">Membrane</keyword>
<accession>A0A6P3X5B8</accession>
<evidence type="ECO:0000256" key="7">
    <source>
        <dbReference type="ARBA" id="ARBA00023136"/>
    </source>
</evidence>
<dbReference type="GO" id="GO:0005886">
    <property type="term" value="C:plasma membrane"/>
    <property type="evidence" value="ECO:0007669"/>
    <property type="project" value="UniProtKB-SubCell"/>
</dbReference>
<dbReference type="InterPro" id="IPR000276">
    <property type="entry name" value="GPCR_Rhodpsn"/>
</dbReference>
<evidence type="ECO:0000256" key="6">
    <source>
        <dbReference type="ARBA" id="ARBA00023040"/>
    </source>
</evidence>
<protein>
    <submittedName>
        <fullName evidence="13">Tachykinin-like peptides receptor 86C</fullName>
    </submittedName>
</protein>
<evidence type="ECO:0000313" key="13">
    <source>
        <dbReference type="RefSeq" id="XP_014473500.1"/>
    </source>
</evidence>
<feature type="transmembrane region" description="Helical" evidence="10">
    <location>
        <begin position="147"/>
        <end position="172"/>
    </location>
</feature>
<dbReference type="SUPFAM" id="SSF81321">
    <property type="entry name" value="Family A G protein-coupled receptor-like"/>
    <property type="match status" value="1"/>
</dbReference>
<evidence type="ECO:0000256" key="10">
    <source>
        <dbReference type="SAM" id="Phobius"/>
    </source>
</evidence>
<dbReference type="PROSITE" id="PS50262">
    <property type="entry name" value="G_PROTEIN_RECEP_F1_2"/>
    <property type="match status" value="1"/>
</dbReference>
<dbReference type="GeneID" id="106743813"/>
<sequence>MSFRFLNLFDGKIFRDTLETRYMAIMHPLKHRMSRKRTVISLILIWSISSALATPCLLYSTTTSRRYSNGTSRVSCYLLWPDGGYLHSKTEYTYNLLFLAVTYLIPMTVMSVCYALMGRELCGSRSIGEVTHNQRESMKSKRKVVKMFSIVVTIFAVCWLPYQGFFIFVYHYRHIAESSYVQHIYLSFYWLAMSNSMVNPIIYYWMNNRFRVYFQLVICKCCRAIGHTNARSREMQELTGFQRSVACNSGRYKSTSIKWRQSMAESQVHTFRVNSRTMCEKLQSKEDISII</sequence>
<dbReference type="PANTHER" id="PTHR46925:SF2">
    <property type="entry name" value="G-PROTEIN COUPLED RECEPTOR TKR-1-RELATED"/>
    <property type="match status" value="1"/>
</dbReference>
<evidence type="ECO:0000256" key="9">
    <source>
        <dbReference type="ARBA" id="ARBA00023224"/>
    </source>
</evidence>
<keyword evidence="5 10" id="KW-1133">Transmembrane helix</keyword>
<dbReference type="Gene3D" id="1.20.1070.10">
    <property type="entry name" value="Rhodopsin 7-helix transmembrane proteins"/>
    <property type="match status" value="1"/>
</dbReference>
<gene>
    <name evidence="13" type="primary">LOC106743813</name>
</gene>
<dbReference type="AlphaFoldDB" id="A0A6P3X5B8"/>
<evidence type="ECO:0000256" key="3">
    <source>
        <dbReference type="ARBA" id="ARBA00022475"/>
    </source>
</evidence>
<name>A0A6P3X5B8_DINQU</name>
<dbReference type="GO" id="GO:0004995">
    <property type="term" value="F:tachykinin receptor activity"/>
    <property type="evidence" value="ECO:0007669"/>
    <property type="project" value="InterPro"/>
</dbReference>
<evidence type="ECO:0000259" key="11">
    <source>
        <dbReference type="PROSITE" id="PS50262"/>
    </source>
</evidence>
<feature type="transmembrane region" description="Helical" evidence="10">
    <location>
        <begin position="184"/>
        <end position="206"/>
    </location>
</feature>
<dbReference type="PRINTS" id="PR00237">
    <property type="entry name" value="GPCRRHODOPSN"/>
</dbReference>
<organism evidence="12 13">
    <name type="scientific">Dinoponera quadriceps</name>
    <name type="common">South American ant</name>
    <dbReference type="NCBI Taxonomy" id="609295"/>
    <lineage>
        <taxon>Eukaryota</taxon>
        <taxon>Metazoa</taxon>
        <taxon>Ecdysozoa</taxon>
        <taxon>Arthropoda</taxon>
        <taxon>Hexapoda</taxon>
        <taxon>Insecta</taxon>
        <taxon>Pterygota</taxon>
        <taxon>Neoptera</taxon>
        <taxon>Endopterygota</taxon>
        <taxon>Hymenoptera</taxon>
        <taxon>Apocrita</taxon>
        <taxon>Aculeata</taxon>
        <taxon>Formicoidea</taxon>
        <taxon>Formicidae</taxon>
        <taxon>Ponerinae</taxon>
        <taxon>Ponerini</taxon>
        <taxon>Dinoponera</taxon>
    </lineage>
</organism>
<dbReference type="Pfam" id="PF00001">
    <property type="entry name" value="7tm_1"/>
    <property type="match status" value="1"/>
</dbReference>
<feature type="domain" description="G-protein coupled receptors family 1 profile" evidence="11">
    <location>
        <begin position="21"/>
        <end position="203"/>
    </location>
</feature>
<proteinExistence type="inferred from homology"/>
<reference evidence="13" key="1">
    <citation type="submission" date="2025-08" db="UniProtKB">
        <authorList>
            <consortium name="RefSeq"/>
        </authorList>
    </citation>
    <scope>IDENTIFICATION</scope>
</reference>
<dbReference type="InterPro" id="IPR017452">
    <property type="entry name" value="GPCR_Rhodpsn_7TM"/>
</dbReference>
<feature type="transmembrane region" description="Helical" evidence="10">
    <location>
        <begin position="96"/>
        <end position="117"/>
    </location>
</feature>
<evidence type="ECO:0000256" key="5">
    <source>
        <dbReference type="ARBA" id="ARBA00022989"/>
    </source>
</evidence>
<dbReference type="PANTHER" id="PTHR46925">
    <property type="entry name" value="G-PROTEIN COUPLED RECEPTOR TKR-1-RELATED"/>
    <property type="match status" value="1"/>
</dbReference>
<dbReference type="InterPro" id="IPR001681">
    <property type="entry name" value="Neurokn_rcpt"/>
</dbReference>